<evidence type="ECO:0000313" key="2">
    <source>
        <dbReference type="Proteomes" id="UP000821865"/>
    </source>
</evidence>
<accession>A0ACB8CIP3</accession>
<protein>
    <submittedName>
        <fullName evidence="1">Uncharacterized protein</fullName>
    </submittedName>
</protein>
<organism evidence="1 2">
    <name type="scientific">Dermacentor silvarum</name>
    <name type="common">Tick</name>
    <dbReference type="NCBI Taxonomy" id="543639"/>
    <lineage>
        <taxon>Eukaryota</taxon>
        <taxon>Metazoa</taxon>
        <taxon>Ecdysozoa</taxon>
        <taxon>Arthropoda</taxon>
        <taxon>Chelicerata</taxon>
        <taxon>Arachnida</taxon>
        <taxon>Acari</taxon>
        <taxon>Parasitiformes</taxon>
        <taxon>Ixodida</taxon>
        <taxon>Ixodoidea</taxon>
        <taxon>Ixodidae</taxon>
        <taxon>Rhipicephalinae</taxon>
        <taxon>Dermacentor</taxon>
    </lineage>
</organism>
<dbReference type="EMBL" id="CM023475">
    <property type="protein sequence ID" value="KAH7944783.1"/>
    <property type="molecule type" value="Genomic_DNA"/>
</dbReference>
<dbReference type="Proteomes" id="UP000821865">
    <property type="component" value="Chromosome 6"/>
</dbReference>
<sequence length="615" mass="67892">MHPFKLCVHRDNKLLGRTYTSCPRHRALLLVAGTLAALVFVALVAALARPMSRCPPVARPEESTPGWSLRPTPPPADPWPHVRLPDFAQPTHYELALHPNLTTATSFGSVNISLQFVRSSDFIIVHAKNLSFLQVGLYNASTAQVKGLHYVPLHDQAVTRTSIGWAVGFGSGGASVFIASTVSCTTEAVDARSGGCGGVRANFLALVACFGFIPPLAVYIQLNESIPAGSQVTLHIAFSGTLDRDLVGLYLSSYVTAANETRRLAATQFEPTSARRAFPCLDEPALKASFELVLVHEQSHQAYANTRRQSLRSFGGRLVSSRFERSLRMSTYLVAFVICDYAALTSQLGAVQLRVLVPEELSAQGHFALNMMKRSLEFFNDFFSIPYPMSKLDLVGVPDFGPGAMENWGLVTFRMSSLLYDEAVTPVRSQERVASTVAHEIAHQWFGNLVTMRWWDDLWLNEGLATFLEVVCLQQLQPEWRPAELFPYSTTQPALELDSLDTSHPVSTSVRDPADIDALFDSISYNKARLFFFFSSSFLVSAFRGKKAIVAMLEGFLGRQQLRKGLTQYLNTYRYHSADTADLWDTFTNVGGHLFFECLALAVAVNSRLSSGPMV</sequence>
<proteinExistence type="predicted"/>
<keyword evidence="2" id="KW-1185">Reference proteome</keyword>
<reference evidence="1" key="1">
    <citation type="submission" date="2020-05" db="EMBL/GenBank/DDBJ databases">
        <title>Large-scale comparative analyses of tick genomes elucidate their genetic diversity and vector capacities.</title>
        <authorList>
            <person name="Jia N."/>
            <person name="Wang J."/>
            <person name="Shi W."/>
            <person name="Du L."/>
            <person name="Sun Y."/>
            <person name="Zhan W."/>
            <person name="Jiang J."/>
            <person name="Wang Q."/>
            <person name="Zhang B."/>
            <person name="Ji P."/>
            <person name="Sakyi L.B."/>
            <person name="Cui X."/>
            <person name="Yuan T."/>
            <person name="Jiang B."/>
            <person name="Yang W."/>
            <person name="Lam T.T.-Y."/>
            <person name="Chang Q."/>
            <person name="Ding S."/>
            <person name="Wang X."/>
            <person name="Zhu J."/>
            <person name="Ruan X."/>
            <person name="Zhao L."/>
            <person name="Wei J."/>
            <person name="Que T."/>
            <person name="Du C."/>
            <person name="Cheng J."/>
            <person name="Dai P."/>
            <person name="Han X."/>
            <person name="Huang E."/>
            <person name="Gao Y."/>
            <person name="Liu J."/>
            <person name="Shao H."/>
            <person name="Ye R."/>
            <person name="Li L."/>
            <person name="Wei W."/>
            <person name="Wang X."/>
            <person name="Wang C."/>
            <person name="Yang T."/>
            <person name="Huo Q."/>
            <person name="Li W."/>
            <person name="Guo W."/>
            <person name="Chen H."/>
            <person name="Zhou L."/>
            <person name="Ni X."/>
            <person name="Tian J."/>
            <person name="Zhou Y."/>
            <person name="Sheng Y."/>
            <person name="Liu T."/>
            <person name="Pan Y."/>
            <person name="Xia L."/>
            <person name="Li J."/>
            <person name="Zhao F."/>
            <person name="Cao W."/>
        </authorList>
    </citation>
    <scope>NUCLEOTIDE SEQUENCE</scope>
    <source>
        <strain evidence="1">Dsil-2018</strain>
    </source>
</reference>
<comment type="caution">
    <text evidence="1">The sequence shown here is derived from an EMBL/GenBank/DDBJ whole genome shotgun (WGS) entry which is preliminary data.</text>
</comment>
<name>A0ACB8CIP3_DERSI</name>
<evidence type="ECO:0000313" key="1">
    <source>
        <dbReference type="EMBL" id="KAH7944783.1"/>
    </source>
</evidence>
<gene>
    <name evidence="1" type="ORF">HPB49_000621</name>
</gene>